<feature type="domain" description="Class II aldolase/adducin N-terminal" evidence="1">
    <location>
        <begin position="59"/>
        <end position="242"/>
    </location>
</feature>
<dbReference type="NCBIfam" id="NF004855">
    <property type="entry name" value="PRK06208.1"/>
    <property type="match status" value="1"/>
</dbReference>
<dbReference type="SMART" id="SM01007">
    <property type="entry name" value="Aldolase_II"/>
    <property type="match status" value="1"/>
</dbReference>
<organism evidence="2 3">
    <name type="scientific">Phaeomoniella chlamydospora</name>
    <name type="common">Phaeoacremonium chlamydosporum</name>
    <dbReference type="NCBI Taxonomy" id="158046"/>
    <lineage>
        <taxon>Eukaryota</taxon>
        <taxon>Fungi</taxon>
        <taxon>Dikarya</taxon>
        <taxon>Ascomycota</taxon>
        <taxon>Pezizomycotina</taxon>
        <taxon>Eurotiomycetes</taxon>
        <taxon>Chaetothyriomycetidae</taxon>
        <taxon>Phaeomoniellales</taxon>
        <taxon>Phaeomoniellaceae</taxon>
        <taxon>Phaeomoniella</taxon>
    </lineage>
</organism>
<dbReference type="GO" id="GO:0005856">
    <property type="term" value="C:cytoskeleton"/>
    <property type="evidence" value="ECO:0007669"/>
    <property type="project" value="TreeGrafter"/>
</dbReference>
<dbReference type="AlphaFoldDB" id="A0A0G2EY83"/>
<dbReference type="FunFam" id="3.40.225.10:FF:000009">
    <property type="entry name" value="Class II aldolase/adducin N-terminal"/>
    <property type="match status" value="1"/>
</dbReference>
<dbReference type="OrthoDB" id="3238794at2759"/>
<dbReference type="GO" id="GO:0051015">
    <property type="term" value="F:actin filament binding"/>
    <property type="evidence" value="ECO:0007669"/>
    <property type="project" value="TreeGrafter"/>
</dbReference>
<reference evidence="2 3" key="1">
    <citation type="submission" date="2015-05" db="EMBL/GenBank/DDBJ databases">
        <title>Distinctive expansion of gene families associated with plant cell wall degradation and secondary metabolism in the genomes of grapevine trunk pathogens.</title>
        <authorList>
            <person name="Lawrence D.P."/>
            <person name="Travadon R."/>
            <person name="Rolshausen P.E."/>
            <person name="Baumgartner K."/>
        </authorList>
    </citation>
    <scope>NUCLEOTIDE SEQUENCE [LARGE SCALE GENOMIC DNA]</scope>
    <source>
        <strain evidence="2">UCRPC4</strain>
    </source>
</reference>
<keyword evidence="3" id="KW-1185">Reference proteome</keyword>
<dbReference type="Gene3D" id="3.40.225.10">
    <property type="entry name" value="Class II aldolase/adducin N-terminal domain"/>
    <property type="match status" value="1"/>
</dbReference>
<dbReference type="InterPro" id="IPR001303">
    <property type="entry name" value="Aldolase_II/adducin_N"/>
</dbReference>
<name>A0A0G2EY83_PHACM</name>
<gene>
    <name evidence="2" type="ORF">UCRPC4_g01265</name>
</gene>
<dbReference type="EMBL" id="LCWF01000028">
    <property type="protein sequence ID" value="KKY27129.1"/>
    <property type="molecule type" value="Genomic_DNA"/>
</dbReference>
<reference evidence="2 3" key="2">
    <citation type="submission" date="2015-05" db="EMBL/GenBank/DDBJ databases">
        <authorList>
            <person name="Morales-Cruz A."/>
            <person name="Amrine K.C."/>
            <person name="Cantu D."/>
        </authorList>
    </citation>
    <scope>NUCLEOTIDE SEQUENCE [LARGE SCALE GENOMIC DNA]</scope>
    <source>
        <strain evidence="2">UCRPC4</strain>
    </source>
</reference>
<evidence type="ECO:0000313" key="2">
    <source>
        <dbReference type="EMBL" id="KKY27129.1"/>
    </source>
</evidence>
<sequence>MAPSATTTLTIADDATMKLQAEKEEQKKAIERLSTAGGVVLQGYPAFTSVDSERRFILEHMAGAFRIFARKGYSEGVAGHISVRDPEHQDLFWTNPFGKHFGQIKVSDLILLNHDGKAVGGATYLPSNAAGFQIHSHLHKRHPHVNAACHTHSKYGKAYSSFAEPLEMISQDACIFYKSHGVYPDFNGIVLDESEGERLADCLGPNGKGLILRNHGLLTVGRTVDEAAYLYTLMERCCEVQLMVDQAVNASGKKKVFVDDQAAKYTHEAVGDPEALFCDFQPDYEMELELSGGTFLK</sequence>
<dbReference type="PANTHER" id="PTHR10672:SF25">
    <property type="entry name" value="MEIOTICALLY UP-REGULATED GENE 14 PROTEIN"/>
    <property type="match status" value="1"/>
</dbReference>
<dbReference type="Pfam" id="PF00596">
    <property type="entry name" value="Aldolase_II"/>
    <property type="match status" value="1"/>
</dbReference>
<dbReference type="PANTHER" id="PTHR10672">
    <property type="entry name" value="ADDUCIN"/>
    <property type="match status" value="1"/>
</dbReference>
<dbReference type="InterPro" id="IPR036409">
    <property type="entry name" value="Aldolase_II/adducin_N_sf"/>
</dbReference>
<protein>
    <submittedName>
        <fullName evidence="2">Putative class ii aldolase adducin domain containing protein</fullName>
    </submittedName>
</protein>
<evidence type="ECO:0000259" key="1">
    <source>
        <dbReference type="SMART" id="SM01007"/>
    </source>
</evidence>
<comment type="caution">
    <text evidence="2">The sequence shown here is derived from an EMBL/GenBank/DDBJ whole genome shotgun (WGS) entry which is preliminary data.</text>
</comment>
<evidence type="ECO:0000313" key="3">
    <source>
        <dbReference type="Proteomes" id="UP000053317"/>
    </source>
</evidence>
<dbReference type="Proteomes" id="UP000053317">
    <property type="component" value="Unassembled WGS sequence"/>
</dbReference>
<proteinExistence type="predicted"/>
<dbReference type="SUPFAM" id="SSF53639">
    <property type="entry name" value="AraD/HMP-PK domain-like"/>
    <property type="match status" value="1"/>
</dbReference>
<accession>A0A0G2EY83</accession>
<dbReference type="InterPro" id="IPR051017">
    <property type="entry name" value="Aldolase-II_Adducin_sf"/>
</dbReference>